<dbReference type="AlphaFoldDB" id="A0AAU7MBM9"/>
<sequence length="343" mass="37238">MSYGIVAIGESLGEPVKITDSVIDEYTTQHETVRSWGYRQFHCADESMQLTDLAVRACEEALKAAALDAAEVDLVVLAIADFAEYLCWDAAAAVQGRIGAVNAEAILVNQACCAGVMAFDTVAGRFATHENYQNALIVSSNRICDTYQNRMETSTSVLSDGAVAALVRRGHERGRWLATETITDGRYANFFRMDVGGTAQPFGTSGTDGTEDLQKQANPLGRVAEILGNDARRMLEFFRKFGGNMRAAVDRVCARTGIAPEQITRFIHLNDNQQAMSDIAKALNVPLERFNGDLALDLGHFGSADQMLALHRLMQAGELKEGDVVALTTLGGGMHWAVTLLRI</sequence>
<feature type="domain" description="Beta-ketoacyl-[acyl-carrier-protein] synthase III C-terminal" evidence="3">
    <location>
        <begin position="253"/>
        <end position="343"/>
    </location>
</feature>
<evidence type="ECO:0000259" key="3">
    <source>
        <dbReference type="Pfam" id="PF08541"/>
    </source>
</evidence>
<reference evidence="5" key="1">
    <citation type="submission" date="2024-01" db="EMBL/GenBank/DDBJ databases">
        <title>The genome sequence of Micromonospora mangrovi CCTCC AA 2012012.</title>
        <authorList>
            <person name="Gao J."/>
        </authorList>
    </citation>
    <scope>NUCLEOTIDE SEQUENCE</scope>
    <source>
        <strain evidence="5">CCTCC AA 2012012</strain>
    </source>
</reference>
<keyword evidence="2" id="KW-0012">Acyltransferase</keyword>
<dbReference type="RefSeq" id="WP_350935094.1">
    <property type="nucleotide sequence ID" value="NZ_CP157762.1"/>
</dbReference>
<name>A0AAU7MBM9_9ACTN</name>
<dbReference type="EMBL" id="CP157762">
    <property type="protein sequence ID" value="XBP94830.1"/>
    <property type="molecule type" value="Genomic_DNA"/>
</dbReference>
<dbReference type="GO" id="GO:0044550">
    <property type="term" value="P:secondary metabolite biosynthetic process"/>
    <property type="evidence" value="ECO:0007669"/>
    <property type="project" value="TreeGrafter"/>
</dbReference>
<dbReference type="EMBL" id="CP159342">
    <property type="protein sequence ID" value="XCH75533.1"/>
    <property type="molecule type" value="Genomic_DNA"/>
</dbReference>
<evidence type="ECO:0000259" key="4">
    <source>
        <dbReference type="Pfam" id="PF08545"/>
    </source>
</evidence>
<dbReference type="Gene3D" id="3.40.47.10">
    <property type="match status" value="2"/>
</dbReference>
<reference evidence="6" key="2">
    <citation type="submission" date="2024-06" db="EMBL/GenBank/DDBJ databases">
        <title>Micromonospora mangrovi CCTCC AA 2012012 genome sequences.</title>
        <authorList>
            <person name="Gao J."/>
        </authorList>
    </citation>
    <scope>NUCLEOTIDE SEQUENCE</scope>
    <source>
        <strain evidence="6">CCTCC AA 2012012</strain>
    </source>
</reference>
<evidence type="ECO:0000256" key="2">
    <source>
        <dbReference type="ARBA" id="ARBA00023315"/>
    </source>
</evidence>
<evidence type="ECO:0000313" key="5">
    <source>
        <dbReference type="EMBL" id="XBP94830.1"/>
    </source>
</evidence>
<organism evidence="5">
    <name type="scientific">Micromonospora sp. CCTCC AA 2012012</name>
    <dbReference type="NCBI Taxonomy" id="3111921"/>
    <lineage>
        <taxon>Bacteria</taxon>
        <taxon>Bacillati</taxon>
        <taxon>Actinomycetota</taxon>
        <taxon>Actinomycetes</taxon>
        <taxon>Micromonosporales</taxon>
        <taxon>Micromonosporaceae</taxon>
        <taxon>Micromonospora</taxon>
    </lineage>
</organism>
<dbReference type="GO" id="GO:0006633">
    <property type="term" value="P:fatty acid biosynthetic process"/>
    <property type="evidence" value="ECO:0007669"/>
    <property type="project" value="InterPro"/>
</dbReference>
<dbReference type="InterPro" id="IPR013751">
    <property type="entry name" value="ACP_syn_III_N"/>
</dbReference>
<dbReference type="PANTHER" id="PTHR34069">
    <property type="entry name" value="3-OXOACYL-[ACYL-CARRIER-PROTEIN] SYNTHASE 3"/>
    <property type="match status" value="1"/>
</dbReference>
<dbReference type="GO" id="GO:0004315">
    <property type="term" value="F:3-oxoacyl-[acyl-carrier-protein] synthase activity"/>
    <property type="evidence" value="ECO:0007669"/>
    <property type="project" value="InterPro"/>
</dbReference>
<dbReference type="InterPro" id="IPR013747">
    <property type="entry name" value="ACP_syn_III_C"/>
</dbReference>
<dbReference type="InterPro" id="IPR016039">
    <property type="entry name" value="Thiolase-like"/>
</dbReference>
<dbReference type="Pfam" id="PF08541">
    <property type="entry name" value="ACP_syn_III_C"/>
    <property type="match status" value="1"/>
</dbReference>
<keyword evidence="1" id="KW-0808">Transferase</keyword>
<gene>
    <name evidence="6" type="ORF">ABUL08_05430</name>
    <name evidence="5" type="ORF">VK199_05385</name>
</gene>
<evidence type="ECO:0000256" key="1">
    <source>
        <dbReference type="ARBA" id="ARBA00022679"/>
    </source>
</evidence>
<protein>
    <submittedName>
        <fullName evidence="5">3-oxoacyl-[acyl-carrier-protein] synthase III C-terminal domain-containing protein</fullName>
    </submittedName>
</protein>
<proteinExistence type="predicted"/>
<dbReference type="PANTHER" id="PTHR34069:SF2">
    <property type="entry name" value="BETA-KETOACYL-[ACYL-CARRIER-PROTEIN] SYNTHASE III"/>
    <property type="match status" value="1"/>
</dbReference>
<dbReference type="Pfam" id="PF08545">
    <property type="entry name" value="ACP_syn_III"/>
    <property type="match status" value="1"/>
</dbReference>
<accession>A0AAU7MBM9</accession>
<feature type="domain" description="Beta-ketoacyl-[acyl-carrier-protein] synthase III N-terminal" evidence="4">
    <location>
        <begin position="109"/>
        <end position="185"/>
    </location>
</feature>
<evidence type="ECO:0000313" key="6">
    <source>
        <dbReference type="EMBL" id="XCH75533.1"/>
    </source>
</evidence>
<dbReference type="SUPFAM" id="SSF53901">
    <property type="entry name" value="Thiolase-like"/>
    <property type="match status" value="1"/>
</dbReference>